<dbReference type="EMBL" id="GG662620">
    <property type="protein sequence ID" value="EWS73250.1"/>
    <property type="molecule type" value="Genomic_DNA"/>
</dbReference>
<evidence type="ECO:0000313" key="2">
    <source>
        <dbReference type="EMBL" id="EWS73250.1"/>
    </source>
</evidence>
<keyword evidence="1" id="KW-1133">Transmembrane helix</keyword>
<dbReference type="KEGG" id="tet:TTHERM_000600019"/>
<organism evidence="2 3">
    <name type="scientific">Tetrahymena thermophila (strain SB210)</name>
    <dbReference type="NCBI Taxonomy" id="312017"/>
    <lineage>
        <taxon>Eukaryota</taxon>
        <taxon>Sar</taxon>
        <taxon>Alveolata</taxon>
        <taxon>Ciliophora</taxon>
        <taxon>Intramacronucleata</taxon>
        <taxon>Oligohymenophorea</taxon>
        <taxon>Hymenostomatida</taxon>
        <taxon>Tetrahymenina</taxon>
        <taxon>Tetrahymenidae</taxon>
        <taxon>Tetrahymena</taxon>
    </lineage>
</organism>
<dbReference type="AlphaFoldDB" id="W7X1Z0"/>
<feature type="transmembrane region" description="Helical" evidence="1">
    <location>
        <begin position="29"/>
        <end position="52"/>
    </location>
</feature>
<dbReference type="Proteomes" id="UP000009168">
    <property type="component" value="Unassembled WGS sequence"/>
</dbReference>
<gene>
    <name evidence="2" type="ORF">TTHERM_000600019</name>
</gene>
<sequence length="270" mass="30722">MLLLTIVSFISLANERVLQYKVLRSTTNYLNLFGMFLICCTLLVMLLNLVFIKVLTPEIVSSISFKRGFQYDLGSSSGKEVMLRKEITSQQTIFACERRTLESLSKSFFHVIKSVQILIPIFFNQSAVLRASSLIFKAMSTGKFNRFTVKSIEILLTSEALMFLIYSDKSVMFFFTIITSQQTSEPKPIMLLSSALIFSIFYQSSALSVEFVFKDSNYAIIVFFVVSRVYFKPSLSQLMSQVLLATDLTASETACLIKPFPFNWERIALN</sequence>
<reference evidence="3" key="1">
    <citation type="journal article" date="2006" name="PLoS Biol.">
        <title>Macronuclear genome sequence of the ciliate Tetrahymena thermophila, a model eukaryote.</title>
        <authorList>
            <person name="Eisen J.A."/>
            <person name="Coyne R.S."/>
            <person name="Wu M."/>
            <person name="Wu D."/>
            <person name="Thiagarajan M."/>
            <person name="Wortman J.R."/>
            <person name="Badger J.H."/>
            <person name="Ren Q."/>
            <person name="Amedeo P."/>
            <person name="Jones K.M."/>
            <person name="Tallon L.J."/>
            <person name="Delcher A.L."/>
            <person name="Salzberg S.L."/>
            <person name="Silva J.C."/>
            <person name="Haas B.J."/>
            <person name="Majoros W.H."/>
            <person name="Farzad M."/>
            <person name="Carlton J.M."/>
            <person name="Smith R.K. Jr."/>
            <person name="Garg J."/>
            <person name="Pearlman R.E."/>
            <person name="Karrer K.M."/>
            <person name="Sun L."/>
            <person name="Manning G."/>
            <person name="Elde N.C."/>
            <person name="Turkewitz A.P."/>
            <person name="Asai D.J."/>
            <person name="Wilkes D.E."/>
            <person name="Wang Y."/>
            <person name="Cai H."/>
            <person name="Collins K."/>
            <person name="Stewart B.A."/>
            <person name="Lee S.R."/>
            <person name="Wilamowska K."/>
            <person name="Weinberg Z."/>
            <person name="Ruzzo W.L."/>
            <person name="Wloga D."/>
            <person name="Gaertig J."/>
            <person name="Frankel J."/>
            <person name="Tsao C.-C."/>
            <person name="Gorovsky M.A."/>
            <person name="Keeling P.J."/>
            <person name="Waller R.F."/>
            <person name="Patron N.J."/>
            <person name="Cherry J.M."/>
            <person name="Stover N.A."/>
            <person name="Krieger C.J."/>
            <person name="del Toro C."/>
            <person name="Ryder H.F."/>
            <person name="Williamson S.C."/>
            <person name="Barbeau R.A."/>
            <person name="Hamilton E.P."/>
            <person name="Orias E."/>
        </authorList>
    </citation>
    <scope>NUCLEOTIDE SEQUENCE [LARGE SCALE GENOMIC DNA]</scope>
    <source>
        <strain evidence="3">SB210</strain>
    </source>
</reference>
<dbReference type="InParanoid" id="W7X1Z0"/>
<name>W7X1Z0_TETTS</name>
<keyword evidence="1 2" id="KW-0812">Transmembrane</keyword>
<evidence type="ECO:0000313" key="3">
    <source>
        <dbReference type="Proteomes" id="UP000009168"/>
    </source>
</evidence>
<keyword evidence="3" id="KW-1185">Reference proteome</keyword>
<proteinExistence type="predicted"/>
<protein>
    <submittedName>
        <fullName evidence="2">Transmembrane protein, putative</fullName>
    </submittedName>
</protein>
<accession>W7X1Z0</accession>
<dbReference type="RefSeq" id="XP_012654214.1">
    <property type="nucleotide sequence ID" value="XM_012798760.1"/>
</dbReference>
<dbReference type="GeneID" id="24439786"/>
<evidence type="ECO:0000256" key="1">
    <source>
        <dbReference type="SAM" id="Phobius"/>
    </source>
</evidence>
<keyword evidence="1" id="KW-0472">Membrane</keyword>